<evidence type="ECO:0000256" key="4">
    <source>
        <dbReference type="ARBA" id="ARBA00022692"/>
    </source>
</evidence>
<keyword evidence="6 11" id="KW-0067">ATP-binding</keyword>
<evidence type="ECO:0000256" key="6">
    <source>
        <dbReference type="ARBA" id="ARBA00022840"/>
    </source>
</evidence>
<feature type="transmembrane region" description="Helical" evidence="11">
    <location>
        <begin position="12"/>
        <end position="34"/>
    </location>
</feature>
<comment type="subcellular location">
    <subcellularLocation>
        <location evidence="11">Cell membrane</location>
        <topology evidence="11">Single-pass membrane protein</topology>
    </subcellularLocation>
</comment>
<evidence type="ECO:0000256" key="7">
    <source>
        <dbReference type="ARBA" id="ARBA00022958"/>
    </source>
</evidence>
<evidence type="ECO:0000256" key="2">
    <source>
        <dbReference type="ARBA" id="ARBA00022475"/>
    </source>
</evidence>
<feature type="region of interest" description="Disordered" evidence="12">
    <location>
        <begin position="71"/>
        <end position="104"/>
    </location>
</feature>
<dbReference type="AlphaFoldDB" id="A0A2N3Y9M3"/>
<evidence type="ECO:0000313" key="14">
    <source>
        <dbReference type="Proteomes" id="UP000233786"/>
    </source>
</evidence>
<proteinExistence type="inferred from homology"/>
<comment type="similarity">
    <text evidence="11">Belongs to the KdpC family.</text>
</comment>
<dbReference type="HAMAP" id="MF_00276">
    <property type="entry name" value="KdpC"/>
    <property type="match status" value="1"/>
</dbReference>
<evidence type="ECO:0000256" key="5">
    <source>
        <dbReference type="ARBA" id="ARBA00022741"/>
    </source>
</evidence>
<keyword evidence="14" id="KW-1185">Reference proteome</keyword>
<dbReference type="GO" id="GO:0005524">
    <property type="term" value="F:ATP binding"/>
    <property type="evidence" value="ECO:0007669"/>
    <property type="project" value="UniProtKB-UniRule"/>
</dbReference>
<dbReference type="Proteomes" id="UP000233786">
    <property type="component" value="Unassembled WGS sequence"/>
</dbReference>
<keyword evidence="2 11" id="KW-1003">Cell membrane</keyword>
<evidence type="ECO:0000256" key="3">
    <source>
        <dbReference type="ARBA" id="ARBA00022538"/>
    </source>
</evidence>
<comment type="function">
    <text evidence="11">Part of the high-affinity ATP-driven potassium transport (or Kdp) system, which catalyzes the hydrolysis of ATP coupled with the electrogenic transport of potassium into the cytoplasm. This subunit acts as a catalytic chaperone that increases the ATP-binding affinity of the ATP-hydrolyzing subunit KdpB by the formation of a transient KdpB/KdpC/ATP ternary complex.</text>
</comment>
<keyword evidence="7 11" id="KW-0630">Potassium</keyword>
<dbReference type="InterPro" id="IPR003820">
    <property type="entry name" value="KdpC"/>
</dbReference>
<dbReference type="Pfam" id="PF02669">
    <property type="entry name" value="KdpC"/>
    <property type="match status" value="1"/>
</dbReference>
<evidence type="ECO:0000256" key="10">
    <source>
        <dbReference type="ARBA" id="ARBA00023136"/>
    </source>
</evidence>
<keyword evidence="1 11" id="KW-0813">Transport</keyword>
<dbReference type="RefSeq" id="WP_010305847.1">
    <property type="nucleotide sequence ID" value="NZ_CP061007.1"/>
</dbReference>
<keyword evidence="9 11" id="KW-0406">Ion transport</keyword>
<keyword evidence="5 11" id="KW-0547">Nucleotide-binding</keyword>
<sequence>MKNTLLRQTLAGLRLLLVATVVLGVAYPLAIWGISRIPGLQANAEGSQIVVDGRVVGSALIGIDPVPADPANDPYFHTRPAASAEGNVGPGDPSSTGGSNYGGASEDLLAAVQERRGAIAARESVRPEQVPTDAVTASASGVDPDISPAYAELQAPRVARVTGLPLDEVRRLVAEHASGGVVAERVVNVTTLNLAINRGRVRPAE</sequence>
<dbReference type="STRING" id="994479.GCA_000194155_00360"/>
<evidence type="ECO:0000256" key="1">
    <source>
        <dbReference type="ARBA" id="ARBA00022448"/>
    </source>
</evidence>
<evidence type="ECO:0000256" key="9">
    <source>
        <dbReference type="ARBA" id="ARBA00023065"/>
    </source>
</evidence>
<evidence type="ECO:0000313" key="13">
    <source>
        <dbReference type="EMBL" id="PKW19618.1"/>
    </source>
</evidence>
<dbReference type="GO" id="GO:0008556">
    <property type="term" value="F:P-type potassium transmembrane transporter activity"/>
    <property type="evidence" value="ECO:0007669"/>
    <property type="project" value="InterPro"/>
</dbReference>
<evidence type="ECO:0000256" key="12">
    <source>
        <dbReference type="SAM" id="MobiDB-lite"/>
    </source>
</evidence>
<gene>
    <name evidence="11" type="primary">kdpC</name>
    <name evidence="13" type="ORF">A8926_7796</name>
</gene>
<dbReference type="EMBL" id="PJNB01000001">
    <property type="protein sequence ID" value="PKW19618.1"/>
    <property type="molecule type" value="Genomic_DNA"/>
</dbReference>
<comment type="caution">
    <text evidence="13">The sequence shown here is derived from an EMBL/GenBank/DDBJ whole genome shotgun (WGS) entry which is preliminary data.</text>
</comment>
<dbReference type="PANTHER" id="PTHR30042:SF2">
    <property type="entry name" value="POTASSIUM-TRANSPORTING ATPASE KDPC SUBUNIT"/>
    <property type="match status" value="1"/>
</dbReference>
<reference evidence="13" key="1">
    <citation type="submission" date="2017-12" db="EMBL/GenBank/DDBJ databases">
        <title>Sequencing the genomes of 1000 Actinobacteria strains.</title>
        <authorList>
            <person name="Klenk H.-P."/>
        </authorList>
    </citation>
    <scope>NUCLEOTIDE SEQUENCE [LARGE SCALE GENOMIC DNA]</scope>
    <source>
        <strain evidence="13">DSM 44228</strain>
    </source>
</reference>
<organism evidence="13 14">
    <name type="scientific">Saccharopolyspora spinosa</name>
    <dbReference type="NCBI Taxonomy" id="60894"/>
    <lineage>
        <taxon>Bacteria</taxon>
        <taxon>Bacillati</taxon>
        <taxon>Actinomycetota</taxon>
        <taxon>Actinomycetes</taxon>
        <taxon>Pseudonocardiales</taxon>
        <taxon>Pseudonocardiaceae</taxon>
        <taxon>Saccharopolyspora</taxon>
    </lineage>
</organism>
<name>A0A2N3Y9M3_SACSN</name>
<accession>A0A2N3Y9M3</accession>
<keyword evidence="3 11" id="KW-0633">Potassium transport</keyword>
<comment type="subunit">
    <text evidence="11">The system is composed of three essential subunits: KdpA, KdpB and KdpC.</text>
</comment>
<dbReference type="PANTHER" id="PTHR30042">
    <property type="entry name" value="POTASSIUM-TRANSPORTING ATPASE C CHAIN"/>
    <property type="match status" value="1"/>
</dbReference>
<keyword evidence="10 11" id="KW-0472">Membrane</keyword>
<dbReference type="OrthoDB" id="9788285at2"/>
<keyword evidence="4 11" id="KW-0812">Transmembrane</keyword>
<evidence type="ECO:0000256" key="8">
    <source>
        <dbReference type="ARBA" id="ARBA00022989"/>
    </source>
</evidence>
<protein>
    <recommendedName>
        <fullName evidence="11">Potassium-transporting ATPase KdpC subunit</fullName>
    </recommendedName>
    <alternativeName>
        <fullName evidence="11">ATP phosphohydrolase [potassium-transporting] C chain</fullName>
    </alternativeName>
    <alternativeName>
        <fullName evidence="11">Potassium-binding and translocating subunit C</fullName>
    </alternativeName>
    <alternativeName>
        <fullName evidence="11">Potassium-translocating ATPase C chain</fullName>
    </alternativeName>
</protein>
<evidence type="ECO:0000256" key="11">
    <source>
        <dbReference type="HAMAP-Rule" id="MF_00276"/>
    </source>
</evidence>
<keyword evidence="8 11" id="KW-1133">Transmembrane helix</keyword>
<dbReference type="GO" id="GO:0005886">
    <property type="term" value="C:plasma membrane"/>
    <property type="evidence" value="ECO:0007669"/>
    <property type="project" value="UniProtKB-SubCell"/>
</dbReference>
<dbReference type="PIRSF" id="PIRSF001296">
    <property type="entry name" value="K_ATPase_KdpC"/>
    <property type="match status" value="1"/>
</dbReference>